<evidence type="ECO:0000313" key="1">
    <source>
        <dbReference type="EMBL" id="CRY84072.1"/>
    </source>
</evidence>
<accession>A0A0H5P8S0</accession>
<organism evidence="1 2">
    <name type="scientific">Nocardia farcinica</name>
    <dbReference type="NCBI Taxonomy" id="37329"/>
    <lineage>
        <taxon>Bacteria</taxon>
        <taxon>Bacillati</taxon>
        <taxon>Actinomycetota</taxon>
        <taxon>Actinomycetes</taxon>
        <taxon>Mycobacteriales</taxon>
        <taxon>Nocardiaceae</taxon>
        <taxon>Nocardia</taxon>
    </lineage>
</organism>
<dbReference type="AlphaFoldDB" id="A0A0H5P8S0"/>
<reference evidence="2" key="1">
    <citation type="submission" date="2015-03" db="EMBL/GenBank/DDBJ databases">
        <authorList>
            <consortium name="Pathogen Informatics"/>
        </authorList>
    </citation>
    <scope>NUCLEOTIDE SEQUENCE [LARGE SCALE GENOMIC DNA]</scope>
    <source>
        <strain evidence="2">NCTC11134</strain>
        <plasmid evidence="2">2</plasmid>
    </source>
</reference>
<geneLocation type="plasmid" evidence="1">
    <name>2</name>
</geneLocation>
<dbReference type="KEGG" id="nfr:ERS450000_05844"/>
<dbReference type="EMBL" id="LN868939">
    <property type="protein sequence ID" value="CRY84072.1"/>
    <property type="molecule type" value="Genomic_DNA"/>
</dbReference>
<evidence type="ECO:0000313" key="2">
    <source>
        <dbReference type="Proteomes" id="UP000057820"/>
    </source>
</evidence>
<proteinExistence type="predicted"/>
<sequence>MTELVDLYVIARLDDGDAAADLYSCEVYYDAETGTFHGRTVASWWESVRLDGEVVASLDALDRALSVAGYARVGDWRKRVTSSGAVRYFADATTGIEEL</sequence>
<protein>
    <submittedName>
        <fullName evidence="1">Uncharacterized protein</fullName>
    </submittedName>
</protein>
<name>A0A0H5P8S0_NOCFR</name>
<keyword evidence="1" id="KW-0614">Plasmid</keyword>
<gene>
    <name evidence="1" type="ORF">ERS450000_05844</name>
</gene>
<dbReference type="RefSeq" id="WP_060594874.1">
    <property type="nucleotide sequence ID" value="NZ_CP031418.1"/>
</dbReference>
<dbReference type="Proteomes" id="UP000057820">
    <property type="component" value="Plasmid 2"/>
</dbReference>